<evidence type="ECO:0000256" key="1">
    <source>
        <dbReference type="SAM" id="Coils"/>
    </source>
</evidence>
<reference evidence="4 5" key="1">
    <citation type="submission" date="2016-08" db="EMBL/GenBank/DDBJ databases">
        <title>A Parts List for Fungal Cellulosomes Revealed by Comparative Genomics.</title>
        <authorList>
            <consortium name="DOE Joint Genome Institute"/>
            <person name="Haitjema C.H."/>
            <person name="Gilmore S.P."/>
            <person name="Henske J.K."/>
            <person name="Solomon K.V."/>
            <person name="De Groot R."/>
            <person name="Kuo A."/>
            <person name="Mondo S.J."/>
            <person name="Salamov A.A."/>
            <person name="Labutti K."/>
            <person name="Zhao Z."/>
            <person name="Chiniquy J."/>
            <person name="Barry K."/>
            <person name="Brewer H.M."/>
            <person name="Purvine S.O."/>
            <person name="Wright A.T."/>
            <person name="Boxma B."/>
            <person name="Van Alen T."/>
            <person name="Hackstein J.H."/>
            <person name="Baker S.E."/>
            <person name="Grigoriev I.V."/>
            <person name="O'Malley M.A."/>
        </authorList>
    </citation>
    <scope>NUCLEOTIDE SEQUENCE [LARGE SCALE GENOMIC DNA]</scope>
    <source>
        <strain evidence="4 5">G1</strain>
    </source>
</reference>
<evidence type="ECO:0000313" key="4">
    <source>
        <dbReference type="EMBL" id="ORY85284.1"/>
    </source>
</evidence>
<dbReference type="InterPro" id="IPR015943">
    <property type="entry name" value="WD40/YVTN_repeat-like_dom_sf"/>
</dbReference>
<feature type="compositionally biased region" description="Low complexity" evidence="2">
    <location>
        <begin position="766"/>
        <end position="776"/>
    </location>
</feature>
<dbReference type="PANTHER" id="PTHR44394:SF1">
    <property type="entry name" value="BETA-ALANINE-ACTIVATING ENZYME"/>
    <property type="match status" value="1"/>
</dbReference>
<dbReference type="SUPFAM" id="SSF56801">
    <property type="entry name" value="Acetyl-CoA synthetase-like"/>
    <property type="match status" value="1"/>
</dbReference>
<feature type="region of interest" description="Disordered" evidence="2">
    <location>
        <begin position="762"/>
        <end position="822"/>
    </location>
</feature>
<keyword evidence="5" id="KW-1185">Reference proteome</keyword>
<dbReference type="InterPro" id="IPR011047">
    <property type="entry name" value="Quinoprotein_ADH-like_sf"/>
</dbReference>
<dbReference type="OrthoDB" id="2152645at2759"/>
<dbReference type="PANTHER" id="PTHR44394">
    <property type="entry name" value="BETA-ALANINE-ACTIVATING ENZYME"/>
    <property type="match status" value="1"/>
</dbReference>
<dbReference type="Gene3D" id="2.130.10.10">
    <property type="entry name" value="YVTN repeat-like/Quinoprotein amine dehydrogenase"/>
    <property type="match status" value="2"/>
</dbReference>
<feature type="coiled-coil region" evidence="1">
    <location>
        <begin position="1038"/>
        <end position="1075"/>
    </location>
</feature>
<dbReference type="GO" id="GO:0043041">
    <property type="term" value="P:amino acid activation for nonribosomal peptide biosynthetic process"/>
    <property type="evidence" value="ECO:0007669"/>
    <property type="project" value="TreeGrafter"/>
</dbReference>
<name>A0A1Y2FPM2_9FUNG</name>
<accession>A0A1Y2FPM2</accession>
<dbReference type="Pfam" id="PF13570">
    <property type="entry name" value="Beta-prop_ACSF4"/>
    <property type="match status" value="1"/>
</dbReference>
<dbReference type="InterPro" id="IPR052091">
    <property type="entry name" value="Beta-ala_Activ/Resist"/>
</dbReference>
<dbReference type="InterPro" id="IPR002372">
    <property type="entry name" value="PQQ_rpt_dom"/>
</dbReference>
<dbReference type="Gene3D" id="3.30.300.30">
    <property type="match status" value="1"/>
</dbReference>
<evidence type="ECO:0000259" key="3">
    <source>
        <dbReference type="Pfam" id="PF13570"/>
    </source>
</evidence>
<evidence type="ECO:0000256" key="2">
    <source>
        <dbReference type="SAM" id="MobiDB-lite"/>
    </source>
</evidence>
<feature type="compositionally biased region" description="Basic and acidic residues" evidence="2">
    <location>
        <begin position="505"/>
        <end position="521"/>
    </location>
</feature>
<dbReference type="InterPro" id="IPR018391">
    <property type="entry name" value="PQQ_b-propeller_rpt"/>
</dbReference>
<feature type="compositionally biased region" description="Low complexity" evidence="2">
    <location>
        <begin position="807"/>
        <end position="822"/>
    </location>
</feature>
<organism evidence="4 5">
    <name type="scientific">Neocallimastix californiae</name>
    <dbReference type="NCBI Taxonomy" id="1754190"/>
    <lineage>
        <taxon>Eukaryota</taxon>
        <taxon>Fungi</taxon>
        <taxon>Fungi incertae sedis</taxon>
        <taxon>Chytridiomycota</taxon>
        <taxon>Chytridiomycota incertae sedis</taxon>
        <taxon>Neocallimastigomycetes</taxon>
        <taxon>Neocallimastigales</taxon>
        <taxon>Neocallimastigaceae</taxon>
        <taxon>Neocallimastix</taxon>
    </lineage>
</organism>
<dbReference type="SMART" id="SM00564">
    <property type="entry name" value="PQQ"/>
    <property type="match status" value="2"/>
</dbReference>
<dbReference type="AlphaFoldDB" id="A0A1Y2FPM2"/>
<dbReference type="STRING" id="1754190.A0A1Y2FPM2"/>
<dbReference type="EMBL" id="MCOG01000004">
    <property type="protein sequence ID" value="ORY85284.1"/>
    <property type="molecule type" value="Genomic_DNA"/>
</dbReference>
<protein>
    <recommendedName>
        <fullName evidence="3">Pyrrolo-quinoline quinone repeat domain-containing protein</fullName>
    </recommendedName>
</protein>
<dbReference type="SUPFAM" id="SSF50998">
    <property type="entry name" value="Quinoprotein alcohol dehydrogenase-like"/>
    <property type="match status" value="1"/>
</dbReference>
<evidence type="ECO:0000313" key="5">
    <source>
        <dbReference type="Proteomes" id="UP000193920"/>
    </source>
</evidence>
<dbReference type="Proteomes" id="UP000193920">
    <property type="component" value="Unassembled WGS sequence"/>
</dbReference>
<proteinExistence type="predicted"/>
<dbReference type="InterPro" id="IPR045851">
    <property type="entry name" value="AMP-bd_C_sf"/>
</dbReference>
<gene>
    <name evidence="4" type="ORF">LY90DRAFT_198646</name>
</gene>
<feature type="region of interest" description="Disordered" evidence="2">
    <location>
        <begin position="930"/>
        <end position="961"/>
    </location>
</feature>
<feature type="region of interest" description="Disordered" evidence="2">
    <location>
        <begin position="502"/>
        <end position="539"/>
    </location>
</feature>
<feature type="compositionally biased region" description="Basic and acidic residues" evidence="2">
    <location>
        <begin position="937"/>
        <end position="961"/>
    </location>
</feature>
<sequence length="1189" mass="139310">MLMMTPSHLFNFERARIKDILTGKTNIKNVVLGGEKFPSLNTLLEIMEGEKRGNDYDEYPNTKLGISLWNIYGTTENSVWASLYQVGVKDFNYFINKRKEWDRLQKNRKVNHSNNNIRNDKDFDQDFDLFSIDNIPLGSPLLKTTLLLRYLDEDGLEKYIEFQDHHHYYRDNTFFPVRRIKDSFSSSNIKNTKNWILGELWIGGDRQNWIDLDEKNRYGQYIKTGDLVLFNRISCALYHYGRSNQQIKISGYRINLEQCNSTIEKITKIKKCVTLSLNNSLKDEIVSFIIYNEEFLTNEKVIINNIKEKLKNLLPFYAIPNQILMLKEFPLNKNGKIDQNQLQNLYLEKIAKEKAGRPYNSLNLALLDKCHKSVALTQIMGRIFQLLMEIDPKYNDILKNLSESPLGNEMKKVFFFEIGGHSFQANLLAEKLCKLIINDDDNDNINDDNDDDDVDVYGRDHDSKRELWKDQIKELSLYIMNYSFYDIANKVYEIIKNKKGLSHRNSNEKKNQDSKNDPSTKDKKRNTVMSSFNSESRKGNGKRLKFKFIGFLNKSQYMINGRNISYDTMMKEDDSLFDFASVHDNPIKFDFKKCIDASPTIAITKTYSHDDDYKKLEYTCFIGSHSSLFMSINILENKINWKVSLNDRIEGCACLSLDGTSVMVGCYDGYLYCLSVKNGEIFWKFKTGDLVKCTPVVDVVRETVWFGSYDQWLYELDIKNKRLIGKFKTGGAILGSPVIDSEKRIVYCCNLKGEVYSIPMNNNPPHYENNQRNNYYHNHHHQENNNDNNEENNEIKNSNNDNDDNDNNNVHNSNNENNFDNNKNSVIYIQNWKFVVEDQKPIFTTPRLTKDGSRLYFGCVDGFLYCLNTLTSELIWKFNTEGPIFSTPCLFNHDQNIITGNHSNYIFCVNTSIQNEEGQQQFQYKYNNNNTSSKYKFSHEEKEKEKEKEKEEKKKERERIKEGEEDLVLKKDYEWKIKTEFPIFSSPFFSSSYSSSSSTTTTTSTLHNTKENNDRKLENWLYVIDIDGNLFKIKLNIELGERREEEEYERKIKEKEKEEEMKVKIEKVKESEEKEMEIEIEKGKKFKRRLLSPSVSFHNNEVQEDMRESQQDNALITTPCKKNTANNNNKRIKISTENEFQMVHHPHHHTSIISLDKIKLSGPIFSSPIVINNQFIIVGSRDNHLYILQ</sequence>
<keyword evidence="1" id="KW-0175">Coiled coil</keyword>
<feature type="domain" description="Pyrrolo-quinoline quinone repeat" evidence="3">
    <location>
        <begin position="592"/>
        <end position="763"/>
    </location>
</feature>
<comment type="caution">
    <text evidence="4">The sequence shown here is derived from an EMBL/GenBank/DDBJ whole genome shotgun (WGS) entry which is preliminary data.</text>
</comment>